<feature type="compositionally biased region" description="Basic and acidic residues" evidence="4">
    <location>
        <begin position="475"/>
        <end position="487"/>
    </location>
</feature>
<dbReference type="FunFam" id="3.30.1230.20:FF:000001">
    <property type="entry name" value="40S ribosomal protein S21"/>
    <property type="match status" value="1"/>
</dbReference>
<dbReference type="InterPro" id="IPR018279">
    <property type="entry name" value="Ribosomal_eS21_CS"/>
</dbReference>
<dbReference type="GO" id="GO:0000461">
    <property type="term" value="P:endonucleolytic cleavage to generate mature 3'-end of SSU-rRNA from (SSU-rRNA, 5.8S rRNA, LSU-rRNA)"/>
    <property type="evidence" value="ECO:0007669"/>
    <property type="project" value="UniProtKB-ARBA"/>
</dbReference>
<dbReference type="Pfam" id="PF01249">
    <property type="entry name" value="Ribosomal_S21e"/>
    <property type="match status" value="1"/>
</dbReference>
<evidence type="ECO:0000256" key="2">
    <source>
        <dbReference type="ARBA" id="ARBA00022980"/>
    </source>
</evidence>
<reference evidence="5 6" key="1">
    <citation type="submission" date="2020-12" db="EMBL/GenBank/DDBJ databases">
        <title>Effect of drift, selection, and recombination on the evolution of hybrid genomes in Candida yeast pathogens.</title>
        <authorList>
            <person name="Mixao V."/>
            <person name="Ksiezopolska E."/>
            <person name="Saus E."/>
            <person name="Boekhout T."/>
            <person name="Gacser A."/>
            <person name="Gabaldon T."/>
        </authorList>
    </citation>
    <scope>NUCLEOTIDE SEQUENCE [LARGE SCALE GENOMIC DNA]</scope>
    <source>
        <strain evidence="5 6">BP57</strain>
    </source>
</reference>
<dbReference type="AlphaFoldDB" id="A0A8H7ZKF1"/>
<accession>A0A8H7ZKF1</accession>
<dbReference type="Gene3D" id="3.90.550.10">
    <property type="entry name" value="Spore Coat Polysaccharide Biosynthesis Protein SpsA, Chain A"/>
    <property type="match status" value="2"/>
</dbReference>
<dbReference type="GO" id="GO:0016757">
    <property type="term" value="F:glycosyltransferase activity"/>
    <property type="evidence" value="ECO:0007669"/>
    <property type="project" value="InterPro"/>
</dbReference>
<dbReference type="RefSeq" id="XP_067551155.1">
    <property type="nucleotide sequence ID" value="XM_067689846.1"/>
</dbReference>
<dbReference type="PROSITE" id="PS00996">
    <property type="entry name" value="RIBOSOMAL_S21E"/>
    <property type="match status" value="1"/>
</dbReference>
<keyword evidence="3" id="KW-0687">Ribonucleoprotein</keyword>
<dbReference type="Pfam" id="PF01501">
    <property type="entry name" value="Glyco_transf_8"/>
    <property type="match status" value="1"/>
</dbReference>
<keyword evidence="2" id="KW-0689">Ribosomal protein</keyword>
<dbReference type="Proteomes" id="UP000669133">
    <property type="component" value="Unassembled WGS sequence"/>
</dbReference>
<evidence type="ECO:0000256" key="1">
    <source>
        <dbReference type="ARBA" id="ARBA00010228"/>
    </source>
</evidence>
<dbReference type="EMBL" id="JAEOAQ010000001">
    <property type="protein sequence ID" value="KAG5422039.1"/>
    <property type="molecule type" value="Genomic_DNA"/>
</dbReference>
<dbReference type="GO" id="GO:1990904">
    <property type="term" value="C:ribonucleoprotein complex"/>
    <property type="evidence" value="ECO:0007669"/>
    <property type="project" value="UniProtKB-KW"/>
</dbReference>
<dbReference type="GeneID" id="93649761"/>
<feature type="compositionally biased region" description="Basic and acidic residues" evidence="4">
    <location>
        <begin position="423"/>
        <end position="435"/>
    </location>
</feature>
<dbReference type="Gene3D" id="3.30.1230.20">
    <property type="match status" value="1"/>
</dbReference>
<dbReference type="GO" id="GO:0003735">
    <property type="term" value="F:structural constituent of ribosome"/>
    <property type="evidence" value="ECO:0007669"/>
    <property type="project" value="InterPro"/>
</dbReference>
<dbReference type="PANTHER" id="PTHR11183">
    <property type="entry name" value="GLYCOGENIN SUBFAMILY MEMBER"/>
    <property type="match status" value="1"/>
</dbReference>
<evidence type="ECO:0000256" key="4">
    <source>
        <dbReference type="SAM" id="MobiDB-lite"/>
    </source>
</evidence>
<keyword evidence="6" id="KW-1185">Reference proteome</keyword>
<name>A0A8H7ZKF1_9ASCO</name>
<sequence>MENDKGQLVELYVPRKCSATNRIIKAKDHASVQISIAKVDEEGRAIPGDNISYTLSGYVRGRGEADDSLNRLAQQDGLLKNVCPDYLAGALVLGIQLRKIQQLSTHGFTTGILVDKSQFTTTQLDKLDRYYDDIIDVSPLTSTIYDKLENDLGRPELGKTFTKVKLWSLNQYDKVLYLDADTLPLLPSDNAVSVADLLKLNFPQDKIIAAPDSGFPDIFNSGVFLLRPNQETYDELVALVKESAENPNVSFDGADQGLFNQYFNSQPDWVVQLLNKDETNVEQSQYVDNNWIKLPFLYNVTPSSAYEYLPAFKHFHGEPSFSEGDVSYEDGGHDQQSHDQKILDSTFETLSRYHSAATQYVVINASQIKVLHFIGPYKPWSSSSTAGGIHKDWWKLWIDEFGQKSVKEVVYEKSQSPSALTPRKVELVSKPKSEIETQAPRKPTSSSDPYALLDPANYKHLPDNVKPSLDSMWDPSKEPPPKSDHSGDAGNRSDAFDGEFRKSYENQWDQVQKEAGGDALVEHLISQFDSSQQSGGQPTSFQRPDIYGHKFVKPERVFDSSSDYIPRHILRDLERVKIGAEGDDTRPNVPEEARLSGQVADFNAVNESLERQGFVNSDDFEKIYDEEREAGGGETFTDADDFVGEEEDGVPAPKLFPWEFKDGNKPERVFD</sequence>
<comment type="similarity">
    <text evidence="1">Belongs to the eukaryotic ribosomal protein eS21 family.</text>
</comment>
<dbReference type="InterPro" id="IPR029044">
    <property type="entry name" value="Nucleotide-diphossugar_trans"/>
</dbReference>
<dbReference type="InterPro" id="IPR002495">
    <property type="entry name" value="Glyco_trans_8"/>
</dbReference>
<feature type="region of interest" description="Disordered" evidence="4">
    <location>
        <begin position="420"/>
        <end position="496"/>
    </location>
</feature>
<gene>
    <name evidence="5" type="ORF">I9W82_001132</name>
</gene>
<dbReference type="InterPro" id="IPR001931">
    <property type="entry name" value="Ribosomal_eS21"/>
</dbReference>
<protein>
    <submittedName>
        <fullName evidence="5">GLG1</fullName>
    </submittedName>
</protein>
<proteinExistence type="inferred from homology"/>
<dbReference type="GO" id="GO:0022626">
    <property type="term" value="C:cytosolic ribosome"/>
    <property type="evidence" value="ECO:0007669"/>
    <property type="project" value="UniProtKB-ARBA"/>
</dbReference>
<evidence type="ECO:0000313" key="6">
    <source>
        <dbReference type="Proteomes" id="UP000669133"/>
    </source>
</evidence>
<evidence type="ECO:0000256" key="3">
    <source>
        <dbReference type="ARBA" id="ARBA00023274"/>
    </source>
</evidence>
<dbReference type="SUPFAM" id="SSF53448">
    <property type="entry name" value="Nucleotide-diphospho-sugar transferases"/>
    <property type="match status" value="1"/>
</dbReference>
<dbReference type="InterPro" id="IPR050587">
    <property type="entry name" value="GNT1/Glycosyltrans_8"/>
</dbReference>
<comment type="caution">
    <text evidence="5">The sequence shown here is derived from an EMBL/GenBank/DDBJ whole genome shotgun (WGS) entry which is preliminary data.</text>
</comment>
<dbReference type="GO" id="GO:0006412">
    <property type="term" value="P:translation"/>
    <property type="evidence" value="ECO:0007669"/>
    <property type="project" value="InterPro"/>
</dbReference>
<organism evidence="5 6">
    <name type="scientific">Candida metapsilosis</name>
    <dbReference type="NCBI Taxonomy" id="273372"/>
    <lineage>
        <taxon>Eukaryota</taxon>
        <taxon>Fungi</taxon>
        <taxon>Dikarya</taxon>
        <taxon>Ascomycota</taxon>
        <taxon>Saccharomycotina</taxon>
        <taxon>Pichiomycetes</taxon>
        <taxon>Debaryomycetaceae</taxon>
        <taxon>Candida/Lodderomyces clade</taxon>
        <taxon>Candida</taxon>
    </lineage>
</organism>
<dbReference type="OrthoDB" id="2014201at2759"/>
<feature type="compositionally biased region" description="Acidic residues" evidence="4">
    <location>
        <begin position="637"/>
        <end position="649"/>
    </location>
</feature>
<dbReference type="InterPro" id="IPR038579">
    <property type="entry name" value="Ribosomal_eS21_sf"/>
</dbReference>
<evidence type="ECO:0000313" key="5">
    <source>
        <dbReference type="EMBL" id="KAG5422039.1"/>
    </source>
</evidence>
<feature type="region of interest" description="Disordered" evidence="4">
    <location>
        <begin position="627"/>
        <end position="658"/>
    </location>
</feature>